<protein>
    <submittedName>
        <fullName evidence="2">Uncharacterized protein</fullName>
    </submittedName>
</protein>
<evidence type="ECO:0000313" key="2">
    <source>
        <dbReference type="EMBL" id="KJA13280.1"/>
    </source>
</evidence>
<keyword evidence="3" id="KW-1185">Reference proteome</keyword>
<accession>A0A0D2NXS7</accession>
<evidence type="ECO:0000256" key="1">
    <source>
        <dbReference type="SAM" id="MobiDB-lite"/>
    </source>
</evidence>
<organism evidence="2 3">
    <name type="scientific">Hypholoma sublateritium (strain FD-334 SS-4)</name>
    <dbReference type="NCBI Taxonomy" id="945553"/>
    <lineage>
        <taxon>Eukaryota</taxon>
        <taxon>Fungi</taxon>
        <taxon>Dikarya</taxon>
        <taxon>Basidiomycota</taxon>
        <taxon>Agaricomycotina</taxon>
        <taxon>Agaricomycetes</taxon>
        <taxon>Agaricomycetidae</taxon>
        <taxon>Agaricales</taxon>
        <taxon>Agaricineae</taxon>
        <taxon>Strophariaceae</taxon>
        <taxon>Hypholoma</taxon>
    </lineage>
</organism>
<dbReference type="AlphaFoldDB" id="A0A0D2NXS7"/>
<feature type="region of interest" description="Disordered" evidence="1">
    <location>
        <begin position="59"/>
        <end position="97"/>
    </location>
</feature>
<reference evidence="3" key="1">
    <citation type="submission" date="2014-04" db="EMBL/GenBank/DDBJ databases">
        <title>Evolutionary Origins and Diversification of the Mycorrhizal Mutualists.</title>
        <authorList>
            <consortium name="DOE Joint Genome Institute"/>
            <consortium name="Mycorrhizal Genomics Consortium"/>
            <person name="Kohler A."/>
            <person name="Kuo A."/>
            <person name="Nagy L.G."/>
            <person name="Floudas D."/>
            <person name="Copeland A."/>
            <person name="Barry K.W."/>
            <person name="Cichocki N."/>
            <person name="Veneault-Fourrey C."/>
            <person name="LaButti K."/>
            <person name="Lindquist E.A."/>
            <person name="Lipzen A."/>
            <person name="Lundell T."/>
            <person name="Morin E."/>
            <person name="Murat C."/>
            <person name="Riley R."/>
            <person name="Ohm R."/>
            <person name="Sun H."/>
            <person name="Tunlid A."/>
            <person name="Henrissat B."/>
            <person name="Grigoriev I.V."/>
            <person name="Hibbett D.S."/>
            <person name="Martin F."/>
        </authorList>
    </citation>
    <scope>NUCLEOTIDE SEQUENCE [LARGE SCALE GENOMIC DNA]</scope>
    <source>
        <strain evidence="3">FD-334 SS-4</strain>
    </source>
</reference>
<feature type="compositionally biased region" description="Polar residues" evidence="1">
    <location>
        <begin position="65"/>
        <end position="80"/>
    </location>
</feature>
<dbReference type="Proteomes" id="UP000054270">
    <property type="component" value="Unassembled WGS sequence"/>
</dbReference>
<sequence>MPDDGWTFVSASPPTGHLSETLMPAGIGTAVTAIVAVSSLFPIPKSGNETCNIQSVPTGRRASTLRGTMSSNRSPCTSPTKAMYSSPTPTSQTPNSDTVCRTSGGLFTFTIQDRRTHLRATLSGVCSYHHSGEYAFPFRDSNNLVFSVNVWNAFAHVRPHPFGRLSRRARIRIRRRRCARLASGSLRRHRAELRCGLSTSCCRTPNFRIGLRTVIFRDIL</sequence>
<name>A0A0D2NXS7_HYPSF</name>
<dbReference type="EMBL" id="KN817760">
    <property type="protein sequence ID" value="KJA13280.1"/>
    <property type="molecule type" value="Genomic_DNA"/>
</dbReference>
<evidence type="ECO:0000313" key="3">
    <source>
        <dbReference type="Proteomes" id="UP000054270"/>
    </source>
</evidence>
<gene>
    <name evidence="2" type="ORF">HYPSUDRAFT_576046</name>
</gene>
<feature type="compositionally biased region" description="Low complexity" evidence="1">
    <location>
        <begin position="85"/>
        <end position="94"/>
    </location>
</feature>
<proteinExistence type="predicted"/>